<dbReference type="AlphaFoldDB" id="A0A0E9TFC1"/>
<reference evidence="1" key="2">
    <citation type="journal article" date="2015" name="Fish Shellfish Immunol.">
        <title>Early steps in the European eel (Anguilla anguilla)-Vibrio vulnificus interaction in the gills: Role of the RtxA13 toxin.</title>
        <authorList>
            <person name="Callol A."/>
            <person name="Pajuelo D."/>
            <person name="Ebbesson L."/>
            <person name="Teles M."/>
            <person name="MacKenzie S."/>
            <person name="Amaro C."/>
        </authorList>
    </citation>
    <scope>NUCLEOTIDE SEQUENCE</scope>
</reference>
<sequence>MNNVVILEVCWVCYMPN</sequence>
<dbReference type="EMBL" id="GBXM01057164">
    <property type="protein sequence ID" value="JAH51413.1"/>
    <property type="molecule type" value="Transcribed_RNA"/>
</dbReference>
<reference evidence="1" key="1">
    <citation type="submission" date="2014-11" db="EMBL/GenBank/DDBJ databases">
        <authorList>
            <person name="Amaro Gonzalez C."/>
        </authorList>
    </citation>
    <scope>NUCLEOTIDE SEQUENCE</scope>
</reference>
<organism evidence="1">
    <name type="scientific">Anguilla anguilla</name>
    <name type="common">European freshwater eel</name>
    <name type="synonym">Muraena anguilla</name>
    <dbReference type="NCBI Taxonomy" id="7936"/>
    <lineage>
        <taxon>Eukaryota</taxon>
        <taxon>Metazoa</taxon>
        <taxon>Chordata</taxon>
        <taxon>Craniata</taxon>
        <taxon>Vertebrata</taxon>
        <taxon>Euteleostomi</taxon>
        <taxon>Actinopterygii</taxon>
        <taxon>Neopterygii</taxon>
        <taxon>Teleostei</taxon>
        <taxon>Anguilliformes</taxon>
        <taxon>Anguillidae</taxon>
        <taxon>Anguilla</taxon>
    </lineage>
</organism>
<evidence type="ECO:0000313" key="1">
    <source>
        <dbReference type="EMBL" id="JAH51413.1"/>
    </source>
</evidence>
<name>A0A0E9TFC1_ANGAN</name>
<protein>
    <submittedName>
        <fullName evidence="1">Uncharacterized protein</fullName>
    </submittedName>
</protein>
<accession>A0A0E9TFC1</accession>
<proteinExistence type="predicted"/>